<reference evidence="2" key="1">
    <citation type="submission" date="2022-11" db="EMBL/GenBank/DDBJ databases">
        <title>Genome Resource of Sclerotinia nivalis Strain SnTB1, a Plant Pathogen Isolated from American Ginseng.</title>
        <authorList>
            <person name="Fan S."/>
        </authorList>
    </citation>
    <scope>NUCLEOTIDE SEQUENCE</scope>
    <source>
        <strain evidence="2">SnTB1</strain>
    </source>
</reference>
<proteinExistence type="predicted"/>
<accession>A0A9X0AZ89</accession>
<name>A0A9X0AZ89_9HELO</name>
<gene>
    <name evidence="2" type="ORF">OCU04_000337</name>
</gene>
<keyword evidence="3" id="KW-1185">Reference proteome</keyword>
<dbReference type="Proteomes" id="UP001152300">
    <property type="component" value="Unassembled WGS sequence"/>
</dbReference>
<organism evidence="2 3">
    <name type="scientific">Sclerotinia nivalis</name>
    <dbReference type="NCBI Taxonomy" id="352851"/>
    <lineage>
        <taxon>Eukaryota</taxon>
        <taxon>Fungi</taxon>
        <taxon>Dikarya</taxon>
        <taxon>Ascomycota</taxon>
        <taxon>Pezizomycotina</taxon>
        <taxon>Leotiomycetes</taxon>
        <taxon>Helotiales</taxon>
        <taxon>Sclerotiniaceae</taxon>
        <taxon>Sclerotinia</taxon>
    </lineage>
</organism>
<sequence>MPSFHPEIFSSNRKFEVYTNTYPLIPGLVLVGWYIKIPNLKSGMPDIQNSGDATAIEATQEFVLRRSGQHIRIGKHGILLLSGMLYDYQRMKLSTDEDDGREMRSKDRRVSSTKVGIVRGCQIAEFRKTFEHLQISEEMKKDHTRYINLLARNLIQTGCLEWPRYWAACKRPSIFDKKTIGTERAVPLKPSRRPYSYGCCKEYNEAPPTQQEKVPLAAPKAQITIDQQTPQVPAQQEHHVAPLTVENLSVASGGHKTQVGPRSHKSRRSGPDIERIHHKGVQIVDSADKKSDIPAPSTKKPHPRGAKVISLYGEDSDPGSKQRFAPPWHDMHFGHKSSISSDYPASSDSGLGSSVASTTSRFFHASSSLKPKARLDLNVGGRDIHVLHGPGRTHKASSDDGYETEYNITVRKPKKQPGPNNTAAMAV</sequence>
<dbReference type="EMBL" id="JAPEIS010000001">
    <property type="protein sequence ID" value="KAJ8069928.1"/>
    <property type="molecule type" value="Genomic_DNA"/>
</dbReference>
<evidence type="ECO:0000256" key="1">
    <source>
        <dbReference type="SAM" id="MobiDB-lite"/>
    </source>
</evidence>
<evidence type="ECO:0000313" key="3">
    <source>
        <dbReference type="Proteomes" id="UP001152300"/>
    </source>
</evidence>
<comment type="caution">
    <text evidence="2">The sequence shown here is derived from an EMBL/GenBank/DDBJ whole genome shotgun (WGS) entry which is preliminary data.</text>
</comment>
<evidence type="ECO:0000313" key="2">
    <source>
        <dbReference type="EMBL" id="KAJ8069928.1"/>
    </source>
</evidence>
<dbReference type="AlphaFoldDB" id="A0A9X0AZ89"/>
<feature type="region of interest" description="Disordered" evidence="1">
    <location>
        <begin position="252"/>
        <end position="331"/>
    </location>
</feature>
<dbReference type="OrthoDB" id="3538355at2759"/>
<protein>
    <submittedName>
        <fullName evidence="2">Uncharacterized protein</fullName>
    </submittedName>
</protein>